<evidence type="ECO:0000313" key="2">
    <source>
        <dbReference type="Proteomes" id="UP000460751"/>
    </source>
</evidence>
<reference evidence="1 2" key="1">
    <citation type="submission" date="2019-11" db="EMBL/GenBank/DDBJ databases">
        <title>Genome sequences of 17 halophilic strains isolated from different environments.</title>
        <authorList>
            <person name="Furrow R.E."/>
        </authorList>
    </citation>
    <scope>NUCLEOTIDE SEQUENCE [LARGE SCALE GENOMIC DNA]</scope>
    <source>
        <strain evidence="1 2">22507_15_FS</strain>
    </source>
</reference>
<dbReference type="SUPFAM" id="SSF53756">
    <property type="entry name" value="UDP-Glycosyltransferase/glycogen phosphorylase"/>
    <property type="match status" value="1"/>
</dbReference>
<dbReference type="OrthoDB" id="5906768at2"/>
<evidence type="ECO:0000313" key="1">
    <source>
        <dbReference type="EMBL" id="MYL26826.1"/>
    </source>
</evidence>
<dbReference type="RefSeq" id="WP_160898789.1">
    <property type="nucleotide sequence ID" value="NZ_WMEX01000004.1"/>
</dbReference>
<sequence>MGSDETPRVLVVGYSPRMNGGVVKVTETLRQAYPGMDLHVFHHCYRPKSRAVRTYLQSLLSFLFGLYRIRKSYDVVHVIVGSSGDAVRTLPYIWFSKLAGLPLCIQHHKSSDVVRAYLPRFFPVALIVLTWRSVEAHVFLSEKLRTDFETVFCAHDALFVIPNAIDETWIRSDSPGSLHDRTGDVVFFGRWSWEKGVGDMVRAAEDLADIARFECYTNTLNPTVEGQCQLYPWLGEREVQSILRSAKLLILPSYSEAFPTVLLEACACGTPFVASDVAGIPDIARNSRAGVTFPVGDVAAMVDAVRAILGDAEGWQVMADNGKAWAAEALRPEAIRTEWERLYRKIAP</sequence>
<dbReference type="PANTHER" id="PTHR12526">
    <property type="entry name" value="GLYCOSYLTRANSFERASE"/>
    <property type="match status" value="1"/>
</dbReference>
<keyword evidence="2" id="KW-1185">Reference proteome</keyword>
<name>A0A9X4YBS4_9GAMM</name>
<dbReference type="AlphaFoldDB" id="A0A9X4YBS4"/>
<dbReference type="CDD" id="cd03801">
    <property type="entry name" value="GT4_PimA-like"/>
    <property type="match status" value="1"/>
</dbReference>
<comment type="caution">
    <text evidence="1">The sequence shown here is derived from an EMBL/GenBank/DDBJ whole genome shotgun (WGS) entry which is preliminary data.</text>
</comment>
<dbReference type="EMBL" id="WMEX01000004">
    <property type="protein sequence ID" value="MYL26826.1"/>
    <property type="molecule type" value="Genomic_DNA"/>
</dbReference>
<proteinExistence type="predicted"/>
<dbReference type="Proteomes" id="UP000460751">
    <property type="component" value="Unassembled WGS sequence"/>
</dbReference>
<dbReference type="Pfam" id="PF13692">
    <property type="entry name" value="Glyco_trans_1_4"/>
    <property type="match status" value="1"/>
</dbReference>
<dbReference type="Gene3D" id="3.40.50.2000">
    <property type="entry name" value="Glycogen Phosphorylase B"/>
    <property type="match status" value="2"/>
</dbReference>
<gene>
    <name evidence="1" type="ORF">GLW01_08460</name>
</gene>
<protein>
    <submittedName>
        <fullName evidence="1">Glycosyltransferase</fullName>
    </submittedName>
</protein>
<organism evidence="1 2">
    <name type="scientific">Vreelandella halophila</name>
    <dbReference type="NCBI Taxonomy" id="86177"/>
    <lineage>
        <taxon>Bacteria</taxon>
        <taxon>Pseudomonadati</taxon>
        <taxon>Pseudomonadota</taxon>
        <taxon>Gammaproteobacteria</taxon>
        <taxon>Oceanospirillales</taxon>
        <taxon>Halomonadaceae</taxon>
        <taxon>Vreelandella</taxon>
    </lineage>
</organism>
<accession>A0A9X4YBS4</accession>